<evidence type="ECO:0000313" key="14">
    <source>
        <dbReference type="EMBL" id="QJE02596.1"/>
    </source>
</evidence>
<feature type="transmembrane region" description="Helical" evidence="12">
    <location>
        <begin position="354"/>
        <end position="374"/>
    </location>
</feature>
<evidence type="ECO:0000256" key="5">
    <source>
        <dbReference type="ARBA" id="ARBA00022475"/>
    </source>
</evidence>
<evidence type="ECO:0000256" key="8">
    <source>
        <dbReference type="ARBA" id="ARBA00023053"/>
    </source>
</evidence>
<keyword evidence="5" id="KW-1003">Cell membrane</keyword>
<feature type="transmembrane region" description="Helical" evidence="12">
    <location>
        <begin position="69"/>
        <end position="86"/>
    </location>
</feature>
<gene>
    <name evidence="14" type="ORF">HH212_23375</name>
</gene>
<feature type="domain" description="Cation/H+ exchanger transmembrane" evidence="13">
    <location>
        <begin position="11"/>
        <end position="406"/>
    </location>
</feature>
<dbReference type="InterPro" id="IPR018422">
    <property type="entry name" value="Cation/H_exchanger_CPA1"/>
</dbReference>
<dbReference type="GO" id="GO:0005886">
    <property type="term" value="C:plasma membrane"/>
    <property type="evidence" value="ECO:0007669"/>
    <property type="project" value="UniProtKB-SubCell"/>
</dbReference>
<evidence type="ECO:0000256" key="4">
    <source>
        <dbReference type="ARBA" id="ARBA00022449"/>
    </source>
</evidence>
<feature type="transmembrane region" description="Helical" evidence="12">
    <location>
        <begin position="164"/>
        <end position="187"/>
    </location>
</feature>
<evidence type="ECO:0000259" key="13">
    <source>
        <dbReference type="Pfam" id="PF00999"/>
    </source>
</evidence>
<feature type="transmembrane region" description="Helical" evidence="12">
    <location>
        <begin position="380"/>
        <end position="400"/>
    </location>
</feature>
<keyword evidence="7 12" id="KW-1133">Transmembrane helix</keyword>
<keyword evidence="11" id="KW-0739">Sodium transport</keyword>
<reference evidence="14 15" key="1">
    <citation type="submission" date="2020-04" db="EMBL/GenBank/DDBJ databases">
        <title>Genome sequencing of novel species.</title>
        <authorList>
            <person name="Heo J."/>
            <person name="Kim S.-J."/>
            <person name="Kim J.-S."/>
            <person name="Hong S.-B."/>
            <person name="Kwon S.-W."/>
        </authorList>
    </citation>
    <scope>NUCLEOTIDE SEQUENCE [LARGE SCALE GENOMIC DNA]</scope>
    <source>
        <strain evidence="14 15">GN2-R2</strain>
    </source>
</reference>
<accession>A0A7Z2W007</accession>
<feature type="transmembrane region" description="Helical" evidence="12">
    <location>
        <begin position="315"/>
        <end position="342"/>
    </location>
</feature>
<comment type="subcellular location">
    <subcellularLocation>
        <location evidence="1">Cell membrane</location>
        <topology evidence="1">Multi-pass membrane protein</topology>
    </subcellularLocation>
</comment>
<protein>
    <submittedName>
        <fullName evidence="14">Sodium:proton antiporter</fullName>
    </submittedName>
</protein>
<keyword evidence="9" id="KW-0406">Ion transport</keyword>
<dbReference type="Pfam" id="PF00999">
    <property type="entry name" value="Na_H_Exchanger"/>
    <property type="match status" value="1"/>
</dbReference>
<evidence type="ECO:0000256" key="3">
    <source>
        <dbReference type="ARBA" id="ARBA00022448"/>
    </source>
</evidence>
<dbReference type="InterPro" id="IPR006153">
    <property type="entry name" value="Cation/H_exchanger_TM"/>
</dbReference>
<dbReference type="PANTHER" id="PTHR10110:SF195">
    <property type="entry name" value="NA(+)_H(+) ANTIPORTER NHAS2"/>
    <property type="match status" value="1"/>
</dbReference>
<feature type="transmembrane region" description="Helical" evidence="12">
    <location>
        <begin position="98"/>
        <end position="121"/>
    </location>
</feature>
<dbReference type="Gene3D" id="6.10.140.1330">
    <property type="match status" value="1"/>
</dbReference>
<dbReference type="RefSeq" id="WP_170204679.1">
    <property type="nucleotide sequence ID" value="NZ_CP051685.1"/>
</dbReference>
<feature type="transmembrane region" description="Helical" evidence="12">
    <location>
        <begin position="6"/>
        <end position="23"/>
    </location>
</feature>
<evidence type="ECO:0000256" key="10">
    <source>
        <dbReference type="ARBA" id="ARBA00023136"/>
    </source>
</evidence>
<evidence type="ECO:0000256" key="7">
    <source>
        <dbReference type="ARBA" id="ARBA00022989"/>
    </source>
</evidence>
<evidence type="ECO:0000256" key="12">
    <source>
        <dbReference type="SAM" id="Phobius"/>
    </source>
</evidence>
<keyword evidence="15" id="KW-1185">Reference proteome</keyword>
<keyword evidence="10 12" id="KW-0472">Membrane</keyword>
<evidence type="ECO:0000313" key="15">
    <source>
        <dbReference type="Proteomes" id="UP000502415"/>
    </source>
</evidence>
<feature type="transmembrane region" description="Helical" evidence="12">
    <location>
        <begin position="30"/>
        <end position="49"/>
    </location>
</feature>
<feature type="transmembrane region" description="Helical" evidence="12">
    <location>
        <begin position="286"/>
        <end position="309"/>
    </location>
</feature>
<evidence type="ECO:0000256" key="2">
    <source>
        <dbReference type="ARBA" id="ARBA00007367"/>
    </source>
</evidence>
<name>A0A7Z2W007_9BURK</name>
<evidence type="ECO:0000256" key="11">
    <source>
        <dbReference type="ARBA" id="ARBA00023201"/>
    </source>
</evidence>
<dbReference type="KEGG" id="mfy:HH212_23375"/>
<evidence type="ECO:0000256" key="1">
    <source>
        <dbReference type="ARBA" id="ARBA00004651"/>
    </source>
</evidence>
<keyword evidence="4" id="KW-0050">Antiport</keyword>
<organism evidence="14 15">
    <name type="scientific">Massilia forsythiae</name>
    <dbReference type="NCBI Taxonomy" id="2728020"/>
    <lineage>
        <taxon>Bacteria</taxon>
        <taxon>Pseudomonadati</taxon>
        <taxon>Pseudomonadota</taxon>
        <taxon>Betaproteobacteria</taxon>
        <taxon>Burkholderiales</taxon>
        <taxon>Oxalobacteraceae</taxon>
        <taxon>Telluria group</taxon>
        <taxon>Massilia</taxon>
    </lineage>
</organism>
<dbReference type="AlphaFoldDB" id="A0A7Z2W007"/>
<dbReference type="Proteomes" id="UP000502415">
    <property type="component" value="Chromosome"/>
</dbReference>
<dbReference type="GO" id="GO:0051453">
    <property type="term" value="P:regulation of intracellular pH"/>
    <property type="evidence" value="ECO:0007669"/>
    <property type="project" value="TreeGrafter"/>
</dbReference>
<keyword evidence="3" id="KW-0813">Transport</keyword>
<dbReference type="GO" id="GO:0015385">
    <property type="term" value="F:sodium:proton antiporter activity"/>
    <property type="evidence" value="ECO:0007669"/>
    <property type="project" value="InterPro"/>
</dbReference>
<keyword evidence="8" id="KW-0915">Sodium</keyword>
<evidence type="ECO:0000256" key="6">
    <source>
        <dbReference type="ARBA" id="ARBA00022692"/>
    </source>
</evidence>
<feature type="transmembrane region" description="Helical" evidence="12">
    <location>
        <begin position="199"/>
        <end position="221"/>
    </location>
</feature>
<dbReference type="GO" id="GO:0098719">
    <property type="term" value="P:sodium ion import across plasma membrane"/>
    <property type="evidence" value="ECO:0007669"/>
    <property type="project" value="TreeGrafter"/>
</dbReference>
<proteinExistence type="inferred from homology"/>
<dbReference type="GO" id="GO:0015386">
    <property type="term" value="F:potassium:proton antiporter activity"/>
    <property type="evidence" value="ECO:0007669"/>
    <property type="project" value="TreeGrafter"/>
</dbReference>
<sequence>MSELVPILIVITAVIAWFNARFLKLPSTIGVMTAALVLSAAMLALDHAGYGRLRELATELFGTIDFSEVLMQGMLSMLLFAGALQVDLHSLARYRWQVGLLAVFGTVVAALLIGLGLYHLLPLVGLALPLPFCMVFGALIAPTDPISVTGLLHKMKAPPNLSTVIAGESLFNDGVGIVVFTVMAAVATQHQVPDAGHTALLLVREGVGGLAYGLVLGWITYQMLKSIDSYQEEVLLTLALVVGGYGLAHVLGVSGPLAMVAAGILIGNLGRRKAMSDTTRQHVDQFWELLDSMLNAVLFVLIGFEALVLPFSGTLLAAGAVAVAVTLAARLLSAGLPVALLGRHSGLPQGAWQVLTWGGLRGGISVALALSLPASAQRDALVTITYLVVVFSVLVQGLSVERLVRKVVNPGA</sequence>
<comment type="similarity">
    <text evidence="2">Belongs to the monovalent cation:proton antiporter 1 (CPA1) transporter (TC 2.A.36) family.</text>
</comment>
<dbReference type="PANTHER" id="PTHR10110">
    <property type="entry name" value="SODIUM/HYDROGEN EXCHANGER"/>
    <property type="match status" value="1"/>
</dbReference>
<evidence type="ECO:0000256" key="9">
    <source>
        <dbReference type="ARBA" id="ARBA00023065"/>
    </source>
</evidence>
<dbReference type="EMBL" id="CP051685">
    <property type="protein sequence ID" value="QJE02596.1"/>
    <property type="molecule type" value="Genomic_DNA"/>
</dbReference>
<keyword evidence="6 12" id="KW-0812">Transmembrane</keyword>